<gene>
    <name evidence="3" type="ORF">HMPREF9455_03202</name>
</gene>
<keyword evidence="1" id="KW-0175">Coiled coil</keyword>
<accession>F5J1I5</accession>
<dbReference type="OrthoDB" id="9816206at2"/>
<proteinExistence type="predicted"/>
<reference evidence="3 4" key="1">
    <citation type="submission" date="2011-04" db="EMBL/GenBank/DDBJ databases">
        <title>The Genome Sequence of Dysgonomonas gadei ATCC BAA-286.</title>
        <authorList>
            <consortium name="The Broad Institute Genome Sequencing Platform"/>
            <person name="Earl A."/>
            <person name="Ward D."/>
            <person name="Feldgarden M."/>
            <person name="Gevers D."/>
            <person name="Pudlo N."/>
            <person name="Martens E."/>
            <person name="Allen-Vercoe E."/>
            <person name="Young S.K."/>
            <person name="Zeng Q."/>
            <person name="Gargeya S."/>
            <person name="Fitzgerald M."/>
            <person name="Haas B."/>
            <person name="Abouelleil A."/>
            <person name="Alvarado L."/>
            <person name="Arachchi H.M."/>
            <person name="Berlin A."/>
            <person name="Brown A."/>
            <person name="Chapman S.B."/>
            <person name="Chen Z."/>
            <person name="Dunbar C."/>
            <person name="Freedman E."/>
            <person name="Gearin G."/>
            <person name="Gellesch M."/>
            <person name="Goldberg J."/>
            <person name="Griggs A."/>
            <person name="Gujja S."/>
            <person name="Heiman D."/>
            <person name="Howarth C."/>
            <person name="Larson L."/>
            <person name="Lui A."/>
            <person name="MacDonald P.J.P."/>
            <person name="Mehta T."/>
            <person name="Montmayeur A."/>
            <person name="Murphy C."/>
            <person name="Neiman D."/>
            <person name="Pearson M."/>
            <person name="Priest M."/>
            <person name="Roberts A."/>
            <person name="Saif S."/>
            <person name="Shea T."/>
            <person name="Shenoy N."/>
            <person name="Sisk P."/>
            <person name="Stolte C."/>
            <person name="Sykes S."/>
            <person name="Yandava C."/>
            <person name="Wortman J."/>
            <person name="Nusbaum C."/>
            <person name="Birren B."/>
        </authorList>
    </citation>
    <scope>NUCLEOTIDE SEQUENCE [LARGE SCALE GENOMIC DNA]</scope>
    <source>
        <strain evidence="3 4">ATCC BAA-286</strain>
    </source>
</reference>
<sequence>MMELSIIQSKIYEIRGCKVMLDFDLAEMYGTETKRLKEAVRRNIRRFPSDFMFELSKEEYTSLRSQIASSNTRGGTRYMPFAFTEQGVAMLSSVLNSNAAIEININIMRAFVAVRQLLTNPPINESKQLQDEVKELKAYIEEVFADYNDMHEDTRMQLDLINETLAELQTKHVNKPRKPVGYIKPEE</sequence>
<dbReference type="Pfam" id="PF10543">
    <property type="entry name" value="ORF6N"/>
    <property type="match status" value="1"/>
</dbReference>
<evidence type="ECO:0000256" key="1">
    <source>
        <dbReference type="SAM" id="Coils"/>
    </source>
</evidence>
<evidence type="ECO:0000259" key="2">
    <source>
        <dbReference type="Pfam" id="PF10543"/>
    </source>
</evidence>
<dbReference type="HOGENOM" id="CLU_055403_2_0_10"/>
<dbReference type="RefSeq" id="WP_006800735.1">
    <property type="nucleotide sequence ID" value="NZ_GL891987.1"/>
</dbReference>
<protein>
    <recommendedName>
        <fullName evidence="2">KilA-N DNA-binding domain-containing protein</fullName>
    </recommendedName>
</protein>
<dbReference type="STRING" id="742766.HMPREF9455_03202"/>
<comment type="caution">
    <text evidence="3">The sequence shown here is derived from an EMBL/GenBank/DDBJ whole genome shotgun (WGS) entry which is preliminary data.</text>
</comment>
<evidence type="ECO:0000313" key="3">
    <source>
        <dbReference type="EMBL" id="EGK00559.1"/>
    </source>
</evidence>
<name>F5J1I5_9BACT</name>
<evidence type="ECO:0000313" key="4">
    <source>
        <dbReference type="Proteomes" id="UP000004913"/>
    </source>
</evidence>
<dbReference type="Proteomes" id="UP000004913">
    <property type="component" value="Unassembled WGS sequence"/>
</dbReference>
<feature type="domain" description="KilA-N DNA-binding" evidence="2">
    <location>
        <begin position="9"/>
        <end position="94"/>
    </location>
</feature>
<dbReference type="AlphaFoldDB" id="F5J1I5"/>
<organism evidence="3 4">
    <name type="scientific">Dysgonomonas gadei ATCC BAA-286</name>
    <dbReference type="NCBI Taxonomy" id="742766"/>
    <lineage>
        <taxon>Bacteria</taxon>
        <taxon>Pseudomonadati</taxon>
        <taxon>Bacteroidota</taxon>
        <taxon>Bacteroidia</taxon>
        <taxon>Bacteroidales</taxon>
        <taxon>Dysgonomonadaceae</taxon>
        <taxon>Dysgonomonas</taxon>
    </lineage>
</organism>
<dbReference type="InterPro" id="IPR018873">
    <property type="entry name" value="KilA-N_DNA-bd_domain"/>
</dbReference>
<dbReference type="EMBL" id="ADLV01000036">
    <property type="protein sequence ID" value="EGK00559.1"/>
    <property type="molecule type" value="Genomic_DNA"/>
</dbReference>
<keyword evidence="4" id="KW-1185">Reference proteome</keyword>
<feature type="coiled-coil region" evidence="1">
    <location>
        <begin position="126"/>
        <end position="171"/>
    </location>
</feature>
<dbReference type="eggNOG" id="COG1502">
    <property type="taxonomic scope" value="Bacteria"/>
</dbReference>